<evidence type="ECO:0000259" key="2">
    <source>
        <dbReference type="PROSITE" id="PS51462"/>
    </source>
</evidence>
<dbReference type="EMBL" id="JAURUR010000001">
    <property type="protein sequence ID" value="MDP9762655.1"/>
    <property type="molecule type" value="Genomic_DNA"/>
</dbReference>
<comment type="caution">
    <text evidence="3">The sequence shown here is derived from an EMBL/GenBank/DDBJ whole genome shotgun (WGS) entry which is preliminary data.</text>
</comment>
<dbReference type="Pfam" id="PF00293">
    <property type="entry name" value="NUDIX"/>
    <property type="match status" value="1"/>
</dbReference>
<dbReference type="PROSITE" id="PS00893">
    <property type="entry name" value="NUDIX_BOX"/>
    <property type="match status" value="1"/>
</dbReference>
<dbReference type="PANTHER" id="PTHR10885:SF0">
    <property type="entry name" value="ISOPENTENYL-DIPHOSPHATE DELTA-ISOMERASE"/>
    <property type="match status" value="1"/>
</dbReference>
<dbReference type="RefSeq" id="WP_307462896.1">
    <property type="nucleotide sequence ID" value="NZ_JAURUR010000001.1"/>
</dbReference>
<feature type="domain" description="Nudix hydrolase" evidence="2">
    <location>
        <begin position="39"/>
        <end position="169"/>
    </location>
</feature>
<keyword evidence="4" id="KW-1185">Reference proteome</keyword>
<keyword evidence="1" id="KW-0378">Hydrolase</keyword>
<sequence length="176" mass="19825">MIGGMGAAPAEPVEWLDLVNERDEVTGRVTREDAWARRLPVRVVNAFLANARGQLWIPRRTQAKRTFPGCLDMSVGGHVESGESYEQAFRRETREELNLNVDDLPWQEIAAFSPFQTSLSTFMRVYELRADEAPAFNPADFSGAEWLTPAELLERVARGDPAKGDLAELVRRCYLT</sequence>
<reference evidence="3 4" key="1">
    <citation type="submission" date="2023-07" db="EMBL/GenBank/DDBJ databases">
        <title>Genomic Encyclopedia of Type Strains, Phase IV (KMG-IV): sequencing the most valuable type-strain genomes for metagenomic binning, comparative biology and taxonomic classification.</title>
        <authorList>
            <person name="Goeker M."/>
        </authorList>
    </citation>
    <scope>NUCLEOTIDE SEQUENCE [LARGE SCALE GENOMIC DNA]</scope>
    <source>
        <strain evidence="3 4">NIO-1023</strain>
    </source>
</reference>
<evidence type="ECO:0000313" key="4">
    <source>
        <dbReference type="Proteomes" id="UP001232163"/>
    </source>
</evidence>
<dbReference type="InterPro" id="IPR020084">
    <property type="entry name" value="NUDIX_hydrolase_CS"/>
</dbReference>
<evidence type="ECO:0000256" key="1">
    <source>
        <dbReference type="ARBA" id="ARBA00022801"/>
    </source>
</evidence>
<dbReference type="Proteomes" id="UP001232163">
    <property type="component" value="Unassembled WGS sequence"/>
</dbReference>
<dbReference type="PANTHER" id="PTHR10885">
    <property type="entry name" value="ISOPENTENYL-DIPHOSPHATE DELTA-ISOMERASE"/>
    <property type="match status" value="1"/>
</dbReference>
<protein>
    <submittedName>
        <fullName evidence="3">Isopentenyldiphosphate isomerase</fullName>
    </submittedName>
</protein>
<proteinExistence type="predicted"/>
<name>A0ABT9M7X5_9DEIO</name>
<dbReference type="PROSITE" id="PS51462">
    <property type="entry name" value="NUDIX"/>
    <property type="match status" value="1"/>
</dbReference>
<dbReference type="InterPro" id="IPR000086">
    <property type="entry name" value="NUDIX_hydrolase_dom"/>
</dbReference>
<dbReference type="GO" id="GO:0016853">
    <property type="term" value="F:isomerase activity"/>
    <property type="evidence" value="ECO:0007669"/>
    <property type="project" value="UniProtKB-KW"/>
</dbReference>
<dbReference type="Gene3D" id="3.90.79.10">
    <property type="entry name" value="Nucleoside Triphosphate Pyrophosphohydrolase"/>
    <property type="match status" value="1"/>
</dbReference>
<organism evidence="3 4">
    <name type="scientific">Deinococcus enclensis</name>
    <dbReference type="NCBI Taxonomy" id="1049582"/>
    <lineage>
        <taxon>Bacteria</taxon>
        <taxon>Thermotogati</taxon>
        <taxon>Deinococcota</taxon>
        <taxon>Deinococci</taxon>
        <taxon>Deinococcales</taxon>
        <taxon>Deinococcaceae</taxon>
        <taxon>Deinococcus</taxon>
    </lineage>
</organism>
<gene>
    <name evidence="3" type="ORF">QO006_000068</name>
</gene>
<dbReference type="SUPFAM" id="SSF55811">
    <property type="entry name" value="Nudix"/>
    <property type="match status" value="1"/>
</dbReference>
<accession>A0ABT9M7X5</accession>
<dbReference type="InterPro" id="IPR015797">
    <property type="entry name" value="NUDIX_hydrolase-like_dom_sf"/>
</dbReference>
<keyword evidence="3" id="KW-0413">Isomerase</keyword>
<dbReference type="CDD" id="cd24154">
    <property type="entry name" value="NUDIX_DR0079"/>
    <property type="match status" value="1"/>
</dbReference>
<evidence type="ECO:0000313" key="3">
    <source>
        <dbReference type="EMBL" id="MDP9762655.1"/>
    </source>
</evidence>